<dbReference type="Gene3D" id="1.25.40.10">
    <property type="entry name" value="Tetratricopeptide repeat domain"/>
    <property type="match status" value="2"/>
</dbReference>
<keyword evidence="1" id="KW-0802">TPR repeat</keyword>
<reference evidence="3" key="1">
    <citation type="submission" date="2014-09" db="EMBL/GenBank/DDBJ databases">
        <title>Vibrio variabilis JCM 19239. (C206) whole genome shotgun sequence.</title>
        <authorList>
            <person name="Sawabe T."/>
            <person name="Meirelles P."/>
            <person name="Nakanishi M."/>
            <person name="Sayaka M."/>
            <person name="Hattori M."/>
            <person name="Ohkuma M."/>
        </authorList>
    </citation>
    <scope>NUCLEOTIDE SEQUENCE [LARGE SCALE GENOMIC DNA]</scope>
    <source>
        <strain evidence="3">JCM 19239</strain>
    </source>
</reference>
<keyword evidence="3" id="KW-1185">Reference proteome</keyword>
<dbReference type="Proteomes" id="UP000029223">
    <property type="component" value="Unassembled WGS sequence"/>
</dbReference>
<comment type="caution">
    <text evidence="2">The sequence shown here is derived from an EMBL/GenBank/DDBJ whole genome shotgun (WGS) entry which is preliminary data.</text>
</comment>
<dbReference type="InterPro" id="IPR011990">
    <property type="entry name" value="TPR-like_helical_dom_sf"/>
</dbReference>
<dbReference type="InterPro" id="IPR019734">
    <property type="entry name" value="TPR_rpt"/>
</dbReference>
<evidence type="ECO:0000313" key="2">
    <source>
        <dbReference type="EMBL" id="GAL26284.1"/>
    </source>
</evidence>
<sequence length="429" mass="49459">MRNNQLQEAQALFGKLDKNADSELVSAFGNYLSLHSTQQDQYNQALLLQRGGQNEAALELFEKLYGPHRPDISSELSYLGLKSTFPKYEQEVLESYEELNRRFPDVGEIRLGLARHLSRYGREEEALAIYRELANDSRLGVFASTLWMNELQTQPMSEEWMETFELIASYHSENLSIQQQYETARQNWQREKTLRRDPIYRGKLAAFESVDQGQYNKSTLNALLAANSKYPNDPDTLVALGRYYYSTNDFQTSLDYFLKAQKLDDSPDLIDFYEAEIRSVRFWQALDAARRSLGAQRYAQAMKQVDVAISLDPQQSFAYTIKGRIYLEQQEYTLAHQSANKALTIEPLSSSAIQLWVQTYDPEMGNRGEYEALNTLGPSQRAQIEAYAAEVEHLFVYDQLVASSELPENNEQFENSSERYWRATPIYLG</sequence>
<gene>
    <name evidence="2" type="ORF">JCM19239_3617</name>
</gene>
<proteinExistence type="predicted"/>
<organism evidence="2 3">
    <name type="scientific">Vibrio variabilis</name>
    <dbReference type="NCBI Taxonomy" id="990271"/>
    <lineage>
        <taxon>Bacteria</taxon>
        <taxon>Pseudomonadati</taxon>
        <taxon>Pseudomonadota</taxon>
        <taxon>Gammaproteobacteria</taxon>
        <taxon>Vibrionales</taxon>
        <taxon>Vibrionaceae</taxon>
        <taxon>Vibrio</taxon>
    </lineage>
</organism>
<accession>A0ABQ0JBZ5</accession>
<protein>
    <submittedName>
        <fullName evidence="2">Cellulose synthase operon protein C</fullName>
    </submittedName>
</protein>
<dbReference type="PROSITE" id="PS50005">
    <property type="entry name" value="TPR"/>
    <property type="match status" value="2"/>
</dbReference>
<feature type="repeat" description="TPR" evidence="1">
    <location>
        <begin position="234"/>
        <end position="267"/>
    </location>
</feature>
<feature type="repeat" description="TPR" evidence="1">
    <location>
        <begin position="316"/>
        <end position="349"/>
    </location>
</feature>
<evidence type="ECO:0000313" key="3">
    <source>
        <dbReference type="Proteomes" id="UP000029223"/>
    </source>
</evidence>
<dbReference type="PANTHER" id="PTHR12558">
    <property type="entry name" value="CELL DIVISION CYCLE 16,23,27"/>
    <property type="match status" value="1"/>
</dbReference>
<name>A0ABQ0JBZ5_9VIBR</name>
<evidence type="ECO:0000256" key="1">
    <source>
        <dbReference type="PROSITE-ProRule" id="PRU00339"/>
    </source>
</evidence>
<dbReference type="Pfam" id="PF13181">
    <property type="entry name" value="TPR_8"/>
    <property type="match status" value="2"/>
</dbReference>
<dbReference type="PANTHER" id="PTHR12558:SF47">
    <property type="entry name" value="LIPOPOLYSACCHARIDE ASSEMBLY PROTEIN B"/>
    <property type="match status" value="1"/>
</dbReference>
<dbReference type="SMART" id="SM00028">
    <property type="entry name" value="TPR"/>
    <property type="match status" value="2"/>
</dbReference>
<dbReference type="SUPFAM" id="SSF48452">
    <property type="entry name" value="TPR-like"/>
    <property type="match status" value="1"/>
</dbReference>
<dbReference type="EMBL" id="BBMS01000017">
    <property type="protein sequence ID" value="GAL26284.1"/>
    <property type="molecule type" value="Genomic_DNA"/>
</dbReference>